<feature type="chain" id="PRO_5044617172" evidence="1">
    <location>
        <begin position="28"/>
        <end position="187"/>
    </location>
</feature>
<dbReference type="Proteomes" id="UP000320722">
    <property type="component" value="Chromosome"/>
</dbReference>
<evidence type="ECO:0000313" key="4">
    <source>
        <dbReference type="Proteomes" id="UP000320421"/>
    </source>
</evidence>
<keyword evidence="4" id="KW-1185">Reference proteome</keyword>
<evidence type="ECO:0000313" key="2">
    <source>
        <dbReference type="EMBL" id="QDT20240.1"/>
    </source>
</evidence>
<dbReference type="EMBL" id="CP036266">
    <property type="protein sequence ID" value="QDT20240.1"/>
    <property type="molecule type" value="Genomic_DNA"/>
</dbReference>
<name>A0A517PLI1_9PLAN</name>
<evidence type="ECO:0000313" key="3">
    <source>
        <dbReference type="EMBL" id="QDU02296.1"/>
    </source>
</evidence>
<accession>A0A517PLI1</accession>
<dbReference type="RefSeq" id="WP_145038988.1">
    <property type="nucleotide sequence ID" value="NZ_CP036266.1"/>
</dbReference>
<proteinExistence type="predicted"/>
<reference evidence="4 5" key="1">
    <citation type="submission" date="2019-02" db="EMBL/GenBank/DDBJ databases">
        <title>Deep-cultivation of Planctomycetes and their phenomic and genomic characterization uncovers novel biology.</title>
        <authorList>
            <person name="Wiegand S."/>
            <person name="Jogler M."/>
            <person name="Boedeker C."/>
            <person name="Pinto D."/>
            <person name="Vollmers J."/>
            <person name="Rivas-Marin E."/>
            <person name="Kohn T."/>
            <person name="Peeters S.H."/>
            <person name="Heuer A."/>
            <person name="Rast P."/>
            <person name="Oberbeckmann S."/>
            <person name="Bunk B."/>
            <person name="Jeske O."/>
            <person name="Meyerdierks A."/>
            <person name="Storesund J.E."/>
            <person name="Kallscheuer N."/>
            <person name="Luecker S."/>
            <person name="Lage O.M."/>
            <person name="Pohl T."/>
            <person name="Merkel B.J."/>
            <person name="Hornburger P."/>
            <person name="Mueller R.-W."/>
            <person name="Bruemmer F."/>
            <person name="Labrenz M."/>
            <person name="Spormann A.M."/>
            <person name="Op den Camp H."/>
            <person name="Overmann J."/>
            <person name="Amann R."/>
            <person name="Jetten M.S.M."/>
            <person name="Mascher T."/>
            <person name="Medema M.H."/>
            <person name="Devos D.P."/>
            <person name="Kaster A.-K."/>
            <person name="Ovreas L."/>
            <person name="Rohde M."/>
            <person name="Galperin M.Y."/>
            <person name="Jogler C."/>
        </authorList>
    </citation>
    <scope>NUCLEOTIDE SEQUENCE [LARGE SCALE GENOMIC DNA]</scope>
    <source>
        <strain evidence="2 4">HG66A1</strain>
        <strain evidence="3 5">V6</strain>
    </source>
</reference>
<keyword evidence="1" id="KW-0732">Signal</keyword>
<accession>A0A517WAL4</accession>
<feature type="signal peptide" evidence="1">
    <location>
        <begin position="1"/>
        <end position="27"/>
    </location>
</feature>
<gene>
    <name evidence="2" type="ORF">HG66A1_20250</name>
    <name evidence="3" type="ORF">V6x_19980</name>
</gene>
<protein>
    <submittedName>
        <fullName evidence="2">Uncharacterized protein</fullName>
    </submittedName>
</protein>
<organism evidence="2 4">
    <name type="scientific">Gimesia chilikensis</name>
    <dbReference type="NCBI Taxonomy" id="2605989"/>
    <lineage>
        <taxon>Bacteria</taxon>
        <taxon>Pseudomonadati</taxon>
        <taxon>Planctomycetota</taxon>
        <taxon>Planctomycetia</taxon>
        <taxon>Planctomycetales</taxon>
        <taxon>Planctomycetaceae</taxon>
        <taxon>Gimesia</taxon>
    </lineage>
</organism>
<dbReference type="OrthoDB" id="280695at2"/>
<sequence precursor="true">MNLHVMIRSLLAFSLMFVVMANGAAFAQEKDQAAEEAREKALAKLKTNLEKMSDNVFLREQTLDNGKKFYQLLWEMDGETSKITFELRELGHFHGELVFGILAYTVVAGVEEGSLPPAVIKAVATKNERTGLGYFSMPEKFDMVFMNMTTPSDTLTPAQLWMICGYMHQNRIGFKKEIENLLNASGN</sequence>
<dbReference type="Proteomes" id="UP000320421">
    <property type="component" value="Chromosome"/>
</dbReference>
<evidence type="ECO:0000256" key="1">
    <source>
        <dbReference type="SAM" id="SignalP"/>
    </source>
</evidence>
<dbReference type="AlphaFoldDB" id="A0A517PLI1"/>
<evidence type="ECO:0000313" key="5">
    <source>
        <dbReference type="Proteomes" id="UP000320722"/>
    </source>
</evidence>
<dbReference type="EMBL" id="CP036347">
    <property type="protein sequence ID" value="QDU02296.1"/>
    <property type="molecule type" value="Genomic_DNA"/>
</dbReference>